<gene>
    <name evidence="2" type="ORF">K470DRAFT_268470</name>
</gene>
<dbReference type="Proteomes" id="UP000799421">
    <property type="component" value="Unassembled WGS sequence"/>
</dbReference>
<name>A0A6A7C687_9PEZI</name>
<dbReference type="OrthoDB" id="3357271at2759"/>
<feature type="region of interest" description="Disordered" evidence="1">
    <location>
        <begin position="225"/>
        <end position="244"/>
    </location>
</feature>
<reference evidence="2" key="1">
    <citation type="journal article" date="2020" name="Stud. Mycol.">
        <title>101 Dothideomycetes genomes: a test case for predicting lifestyles and emergence of pathogens.</title>
        <authorList>
            <person name="Haridas S."/>
            <person name="Albert R."/>
            <person name="Binder M."/>
            <person name="Bloem J."/>
            <person name="Labutti K."/>
            <person name="Salamov A."/>
            <person name="Andreopoulos B."/>
            <person name="Baker S."/>
            <person name="Barry K."/>
            <person name="Bills G."/>
            <person name="Bluhm B."/>
            <person name="Cannon C."/>
            <person name="Castanera R."/>
            <person name="Culley D."/>
            <person name="Daum C."/>
            <person name="Ezra D."/>
            <person name="Gonzalez J."/>
            <person name="Henrissat B."/>
            <person name="Kuo A."/>
            <person name="Liang C."/>
            <person name="Lipzen A."/>
            <person name="Lutzoni F."/>
            <person name="Magnuson J."/>
            <person name="Mondo S."/>
            <person name="Nolan M."/>
            <person name="Ohm R."/>
            <person name="Pangilinan J."/>
            <person name="Park H.-J."/>
            <person name="Ramirez L."/>
            <person name="Alfaro M."/>
            <person name="Sun H."/>
            <person name="Tritt A."/>
            <person name="Yoshinaga Y."/>
            <person name="Zwiers L.-H."/>
            <person name="Turgeon B."/>
            <person name="Goodwin S."/>
            <person name="Spatafora J."/>
            <person name="Crous P."/>
            <person name="Grigoriev I."/>
        </authorList>
    </citation>
    <scope>NUCLEOTIDE SEQUENCE</scope>
    <source>
        <strain evidence="2">CBS 480.64</strain>
    </source>
</reference>
<dbReference type="EMBL" id="MU005963">
    <property type="protein sequence ID" value="KAF2862893.1"/>
    <property type="molecule type" value="Genomic_DNA"/>
</dbReference>
<evidence type="ECO:0000313" key="3">
    <source>
        <dbReference type="Proteomes" id="UP000799421"/>
    </source>
</evidence>
<evidence type="ECO:0000256" key="1">
    <source>
        <dbReference type="SAM" id="MobiDB-lite"/>
    </source>
</evidence>
<proteinExistence type="predicted"/>
<feature type="region of interest" description="Disordered" evidence="1">
    <location>
        <begin position="57"/>
        <end position="220"/>
    </location>
</feature>
<keyword evidence="3" id="KW-1185">Reference proteome</keyword>
<feature type="region of interest" description="Disordered" evidence="1">
    <location>
        <begin position="251"/>
        <end position="365"/>
    </location>
</feature>
<dbReference type="PRINTS" id="PR01217">
    <property type="entry name" value="PRICHEXTENSN"/>
</dbReference>
<feature type="compositionally biased region" description="Polar residues" evidence="1">
    <location>
        <begin position="143"/>
        <end position="155"/>
    </location>
</feature>
<sequence length="365" mass="38357">MLVIASILGTNWSNRLAIDYICFAVAMDKFMGIAKGGWHPSNDPAIKRDTWKSDLKNIATGRRPDPYEASRNHESAPLSSLRDPNSFAPPPKRGSDLGRPAIPARPAFTQSESEPSASTPPEPYRMDTTGLRTDHLPKPPMRQSISAVASASSRTPVLPPRQGSFGPKPGLPPRTNSSSPALPPRREQPPPPPPYQQTVTESPQPTADRQPPFGGLSAAKNYVSGVSTSASAPQSENQSANQSAFSGLTSAKKYLSGGSDAATPPGQANKPATPSPSTLASAGKQLSELQQRFSRMGTGKETLPSSTSTSSSSSTLPPAVTQAAASHISGFKKPPPPPPPKRSSLRSETPAEPPPVPLSSKPKFG</sequence>
<feature type="compositionally biased region" description="Basic and acidic residues" evidence="1">
    <location>
        <begin position="62"/>
        <end position="74"/>
    </location>
</feature>
<feature type="compositionally biased region" description="Polar residues" evidence="1">
    <location>
        <begin position="270"/>
        <end position="280"/>
    </location>
</feature>
<feature type="compositionally biased region" description="Low complexity" evidence="1">
    <location>
        <begin position="302"/>
        <end position="318"/>
    </location>
</feature>
<feature type="compositionally biased region" description="Polar residues" evidence="1">
    <location>
        <begin position="196"/>
        <end position="207"/>
    </location>
</feature>
<accession>A0A6A7C687</accession>
<organism evidence="2 3">
    <name type="scientific">Piedraia hortae CBS 480.64</name>
    <dbReference type="NCBI Taxonomy" id="1314780"/>
    <lineage>
        <taxon>Eukaryota</taxon>
        <taxon>Fungi</taxon>
        <taxon>Dikarya</taxon>
        <taxon>Ascomycota</taxon>
        <taxon>Pezizomycotina</taxon>
        <taxon>Dothideomycetes</taxon>
        <taxon>Dothideomycetidae</taxon>
        <taxon>Capnodiales</taxon>
        <taxon>Piedraiaceae</taxon>
        <taxon>Piedraia</taxon>
    </lineage>
</organism>
<dbReference type="AlphaFoldDB" id="A0A6A7C687"/>
<evidence type="ECO:0000313" key="2">
    <source>
        <dbReference type="EMBL" id="KAF2862893.1"/>
    </source>
</evidence>
<protein>
    <submittedName>
        <fullName evidence="2">Uncharacterized protein</fullName>
    </submittedName>
</protein>